<dbReference type="OrthoDB" id="7359409at2"/>
<reference evidence="1 2" key="1">
    <citation type="submission" date="2015-03" db="EMBL/GenBank/DDBJ databases">
        <title>Genome sequence of Kiloniella sp. P1-1, isolated from the gut microflora of Pacific white shrimp, Penaeus vannamei.</title>
        <authorList>
            <person name="Shao Z."/>
            <person name="Wang L."/>
            <person name="Li X."/>
        </authorList>
    </citation>
    <scope>NUCLEOTIDE SEQUENCE [LARGE SCALE GENOMIC DNA]</scope>
    <source>
        <strain evidence="1 2">P1-1</strain>
    </source>
</reference>
<dbReference type="RefSeq" id="WP_046509754.1">
    <property type="nucleotide sequence ID" value="NZ_LANI01000031.1"/>
</dbReference>
<evidence type="ECO:0000313" key="1">
    <source>
        <dbReference type="EMBL" id="KKJ75478.1"/>
    </source>
</evidence>
<dbReference type="AlphaFoldDB" id="A0A0M2R7I6"/>
<sequence length="97" mass="11000">METQTTICDWAEKTFGPVKNANDLLKRAMLETTELSEAIAENNIKEIGKETADVVILLYRLLDQYGLDMNKEINEKMAINRARKWKSKGDGTGSHIK</sequence>
<organism evidence="1 2">
    <name type="scientific">Kiloniella litopenaei</name>
    <dbReference type="NCBI Taxonomy" id="1549748"/>
    <lineage>
        <taxon>Bacteria</taxon>
        <taxon>Pseudomonadati</taxon>
        <taxon>Pseudomonadota</taxon>
        <taxon>Alphaproteobacteria</taxon>
        <taxon>Rhodospirillales</taxon>
        <taxon>Kiloniellaceae</taxon>
        <taxon>Kiloniella</taxon>
    </lineage>
</organism>
<dbReference type="EMBL" id="LANI01000031">
    <property type="protein sequence ID" value="KKJ75478.1"/>
    <property type="molecule type" value="Genomic_DNA"/>
</dbReference>
<name>A0A0M2R7I6_9PROT</name>
<keyword evidence="1" id="KW-0378">Hydrolase</keyword>
<proteinExistence type="predicted"/>
<accession>A0A0M2R7I6</accession>
<keyword evidence="2" id="KW-1185">Reference proteome</keyword>
<dbReference type="Proteomes" id="UP000034491">
    <property type="component" value="Unassembled WGS sequence"/>
</dbReference>
<dbReference type="GO" id="GO:0047429">
    <property type="term" value="F:nucleoside triphosphate diphosphatase activity"/>
    <property type="evidence" value="ECO:0007669"/>
    <property type="project" value="InterPro"/>
</dbReference>
<gene>
    <name evidence="1" type="ORF">WH95_17940</name>
</gene>
<evidence type="ECO:0000313" key="2">
    <source>
        <dbReference type="Proteomes" id="UP000034491"/>
    </source>
</evidence>
<protein>
    <submittedName>
        <fullName evidence="1">Nucleotide pyrophosphohydrolase</fullName>
    </submittedName>
</protein>
<dbReference type="SUPFAM" id="SSF101386">
    <property type="entry name" value="all-alpha NTP pyrophosphatases"/>
    <property type="match status" value="1"/>
</dbReference>
<dbReference type="GO" id="GO:0009143">
    <property type="term" value="P:nucleoside triphosphate catabolic process"/>
    <property type="evidence" value="ECO:0007669"/>
    <property type="project" value="InterPro"/>
</dbReference>
<dbReference type="STRING" id="1549748.WH95_17940"/>
<dbReference type="Gene3D" id="1.10.287.1080">
    <property type="entry name" value="MazG-like"/>
    <property type="match status" value="1"/>
</dbReference>
<dbReference type="Pfam" id="PF12643">
    <property type="entry name" value="MazG-like"/>
    <property type="match status" value="1"/>
</dbReference>
<dbReference type="InterPro" id="IPR025984">
    <property type="entry name" value="DCTPP"/>
</dbReference>
<comment type="caution">
    <text evidence="1">The sequence shown here is derived from an EMBL/GenBank/DDBJ whole genome shotgun (WGS) entry which is preliminary data.</text>
</comment>